<dbReference type="Proteomes" id="UP001415857">
    <property type="component" value="Unassembled WGS sequence"/>
</dbReference>
<gene>
    <name evidence="1" type="ORF">L1049_004222</name>
</gene>
<dbReference type="PANTHER" id="PTHR33168">
    <property type="entry name" value="STRESS INDUCED PROTEIN-RELATED"/>
    <property type="match status" value="1"/>
</dbReference>
<evidence type="ECO:0000313" key="1">
    <source>
        <dbReference type="EMBL" id="KAK9281323.1"/>
    </source>
</evidence>
<protein>
    <submittedName>
        <fullName evidence="1">Uncharacterized protein</fullName>
    </submittedName>
</protein>
<organism evidence="1 2">
    <name type="scientific">Liquidambar formosana</name>
    <name type="common">Formosan gum</name>
    <dbReference type="NCBI Taxonomy" id="63359"/>
    <lineage>
        <taxon>Eukaryota</taxon>
        <taxon>Viridiplantae</taxon>
        <taxon>Streptophyta</taxon>
        <taxon>Embryophyta</taxon>
        <taxon>Tracheophyta</taxon>
        <taxon>Spermatophyta</taxon>
        <taxon>Magnoliopsida</taxon>
        <taxon>eudicotyledons</taxon>
        <taxon>Gunneridae</taxon>
        <taxon>Pentapetalae</taxon>
        <taxon>Saxifragales</taxon>
        <taxon>Altingiaceae</taxon>
        <taxon>Liquidambar</taxon>
    </lineage>
</organism>
<reference evidence="1 2" key="1">
    <citation type="journal article" date="2024" name="Plant J.">
        <title>Genome sequences and population genomics reveal climatic adaptation and genomic divergence between two closely related sweetgum species.</title>
        <authorList>
            <person name="Xu W.Q."/>
            <person name="Ren C.Q."/>
            <person name="Zhang X.Y."/>
            <person name="Comes H.P."/>
            <person name="Liu X.H."/>
            <person name="Li Y.G."/>
            <person name="Kettle C.J."/>
            <person name="Jalonen R."/>
            <person name="Gaisberger H."/>
            <person name="Ma Y.Z."/>
            <person name="Qiu Y.X."/>
        </authorList>
    </citation>
    <scope>NUCLEOTIDE SEQUENCE [LARGE SCALE GENOMIC DNA]</scope>
    <source>
        <strain evidence="1">Hangzhou</strain>
    </source>
</reference>
<dbReference type="EMBL" id="JBBPBK010000007">
    <property type="protein sequence ID" value="KAK9281323.1"/>
    <property type="molecule type" value="Genomic_DNA"/>
</dbReference>
<sequence>MDIQICRNSANGNAGCSRRYMKNDHDRFEYLSLWVLRSKTVRWRVLWRKIMKEKKKFFGSHSNLVHVPYDPYTYSQNFDQGSTWADPDDLSRSFSARFAVPSRIFEKNGLMG</sequence>
<evidence type="ECO:0000313" key="2">
    <source>
        <dbReference type="Proteomes" id="UP001415857"/>
    </source>
</evidence>
<name>A0AAP0RP46_LIQFO</name>
<dbReference type="AlphaFoldDB" id="A0AAP0RP46"/>
<keyword evidence="2" id="KW-1185">Reference proteome</keyword>
<proteinExistence type="predicted"/>
<comment type="caution">
    <text evidence="1">The sequence shown here is derived from an EMBL/GenBank/DDBJ whole genome shotgun (WGS) entry which is preliminary data.</text>
</comment>
<accession>A0AAP0RP46</accession>